<evidence type="ECO:0000256" key="4">
    <source>
        <dbReference type="ARBA" id="ARBA00023163"/>
    </source>
</evidence>
<evidence type="ECO:0000256" key="2">
    <source>
        <dbReference type="ARBA" id="ARBA00023015"/>
    </source>
</evidence>
<dbReference type="Gene3D" id="1.10.10.10">
    <property type="entry name" value="Winged helix-like DNA-binding domain superfamily/Winged helix DNA-binding domain"/>
    <property type="match status" value="1"/>
</dbReference>
<evidence type="ECO:0000256" key="3">
    <source>
        <dbReference type="ARBA" id="ARBA00023125"/>
    </source>
</evidence>
<dbReference type="OrthoDB" id="570111at2"/>
<accession>A0A1R4B4R4</accession>
<dbReference type="SUPFAM" id="SSF53850">
    <property type="entry name" value="Periplasmic binding protein-like II"/>
    <property type="match status" value="1"/>
</dbReference>
<comment type="similarity">
    <text evidence="1">Belongs to the LysR transcriptional regulatory family.</text>
</comment>
<keyword evidence="7" id="KW-1185">Reference proteome</keyword>
<dbReference type="InterPro" id="IPR058163">
    <property type="entry name" value="LysR-type_TF_proteobact-type"/>
</dbReference>
<dbReference type="PANTHER" id="PTHR30537:SF3">
    <property type="entry name" value="TRANSCRIPTIONAL REGULATORY PROTEIN"/>
    <property type="match status" value="1"/>
</dbReference>
<dbReference type="GO" id="GO:0006351">
    <property type="term" value="P:DNA-templated transcription"/>
    <property type="evidence" value="ECO:0007669"/>
    <property type="project" value="TreeGrafter"/>
</dbReference>
<dbReference type="EMBL" id="FUFT01000005">
    <property type="protein sequence ID" value="SJL83907.1"/>
    <property type="molecule type" value="Genomic_DNA"/>
</dbReference>
<dbReference type="Pfam" id="PF00126">
    <property type="entry name" value="HTH_1"/>
    <property type="match status" value="1"/>
</dbReference>
<dbReference type="InterPro" id="IPR036388">
    <property type="entry name" value="WH-like_DNA-bd_sf"/>
</dbReference>
<feature type="domain" description="HTH lysR-type" evidence="5">
    <location>
        <begin position="1"/>
        <end position="58"/>
    </location>
</feature>
<dbReference type="STRING" id="1918946.VPAL9027_01886"/>
<dbReference type="Gene3D" id="3.40.190.290">
    <property type="match status" value="1"/>
</dbReference>
<dbReference type="SUPFAM" id="SSF46785">
    <property type="entry name" value="Winged helix' DNA-binding domain"/>
    <property type="match status" value="1"/>
</dbReference>
<evidence type="ECO:0000313" key="7">
    <source>
        <dbReference type="Proteomes" id="UP000189475"/>
    </source>
</evidence>
<keyword evidence="3" id="KW-0238">DNA-binding</keyword>
<keyword evidence="2" id="KW-0805">Transcription regulation</keyword>
<name>A0A1R4B4R4_9VIBR</name>
<dbReference type="InterPro" id="IPR005119">
    <property type="entry name" value="LysR_subst-bd"/>
</dbReference>
<sequence>MNWDDAKYFCEIAKCHSLRGAARALKVDQATVGRRLNALERQLGQKLFHRTTKALSLTEFGASLLPDITAIDKKFALIQRKSDSATNAMTGSVTIATTDTLAHFFLIPAIQRIQSLNPQLTIKLKTGVAITDIGSLEADIAIRGQRPSDNDLVVRKLATITMGLYASPELAANHSLNSLDDVRSFNQLIMFHQQAVPRHWHQVFDGTIDASQVVMECDSQHAIIEGVRASLGIGLISNFMVPDNDPSLVKLIPEFNDYVDIWLVLHPDLTHTPKYRLVIDEIVKQFTSFYES</sequence>
<dbReference type="PANTHER" id="PTHR30537">
    <property type="entry name" value="HTH-TYPE TRANSCRIPTIONAL REGULATOR"/>
    <property type="match status" value="1"/>
</dbReference>
<dbReference type="Proteomes" id="UP000189475">
    <property type="component" value="Unassembled WGS sequence"/>
</dbReference>
<dbReference type="AlphaFoldDB" id="A0A1R4B4R4"/>
<reference evidence="6 7" key="1">
    <citation type="submission" date="2017-02" db="EMBL/GenBank/DDBJ databases">
        <authorList>
            <person name="Peterson S.W."/>
        </authorList>
    </citation>
    <scope>NUCLEOTIDE SEQUENCE [LARGE SCALE GENOMIC DNA]</scope>
    <source>
        <strain evidence="6 7">CECT 9027</strain>
    </source>
</reference>
<proteinExistence type="inferred from homology"/>
<evidence type="ECO:0000256" key="1">
    <source>
        <dbReference type="ARBA" id="ARBA00009437"/>
    </source>
</evidence>
<evidence type="ECO:0000313" key="6">
    <source>
        <dbReference type="EMBL" id="SJL83907.1"/>
    </source>
</evidence>
<gene>
    <name evidence="6" type="primary">dmlR_7</name>
    <name evidence="6" type="ORF">VPAL9027_01886</name>
</gene>
<organism evidence="6 7">
    <name type="scientific">Vibrio palustris</name>
    <dbReference type="NCBI Taxonomy" id="1918946"/>
    <lineage>
        <taxon>Bacteria</taxon>
        <taxon>Pseudomonadati</taxon>
        <taxon>Pseudomonadota</taxon>
        <taxon>Gammaproteobacteria</taxon>
        <taxon>Vibrionales</taxon>
        <taxon>Vibrionaceae</taxon>
        <taxon>Vibrio</taxon>
    </lineage>
</organism>
<dbReference type="RefSeq" id="WP_077314314.1">
    <property type="nucleotide sequence ID" value="NZ_AP024888.1"/>
</dbReference>
<dbReference type="InterPro" id="IPR000847">
    <property type="entry name" value="LysR_HTH_N"/>
</dbReference>
<protein>
    <submittedName>
        <fullName evidence="6">HTH-type transcriptional regulator DmlR</fullName>
    </submittedName>
</protein>
<dbReference type="GO" id="GO:0043565">
    <property type="term" value="F:sequence-specific DNA binding"/>
    <property type="evidence" value="ECO:0007669"/>
    <property type="project" value="TreeGrafter"/>
</dbReference>
<dbReference type="PROSITE" id="PS50931">
    <property type="entry name" value="HTH_LYSR"/>
    <property type="match status" value="1"/>
</dbReference>
<dbReference type="Pfam" id="PF03466">
    <property type="entry name" value="LysR_substrate"/>
    <property type="match status" value="1"/>
</dbReference>
<dbReference type="InterPro" id="IPR036390">
    <property type="entry name" value="WH_DNA-bd_sf"/>
</dbReference>
<dbReference type="GO" id="GO:0003700">
    <property type="term" value="F:DNA-binding transcription factor activity"/>
    <property type="evidence" value="ECO:0007669"/>
    <property type="project" value="InterPro"/>
</dbReference>
<keyword evidence="4" id="KW-0804">Transcription</keyword>
<evidence type="ECO:0000259" key="5">
    <source>
        <dbReference type="PROSITE" id="PS50931"/>
    </source>
</evidence>